<feature type="transmembrane region" description="Helical" evidence="13">
    <location>
        <begin position="174"/>
        <end position="198"/>
    </location>
</feature>
<keyword evidence="4 13" id="KW-0812">Transmembrane</keyword>
<protein>
    <submittedName>
        <fullName evidence="15">Potassium channel family protein</fullName>
    </submittedName>
</protein>
<evidence type="ECO:0000256" key="12">
    <source>
        <dbReference type="SAM" id="Coils"/>
    </source>
</evidence>
<keyword evidence="8 13" id="KW-1133">Transmembrane helix</keyword>
<feature type="transmembrane region" description="Helical" evidence="13">
    <location>
        <begin position="119"/>
        <end position="138"/>
    </location>
</feature>
<evidence type="ECO:0000256" key="10">
    <source>
        <dbReference type="ARBA" id="ARBA00023136"/>
    </source>
</evidence>
<evidence type="ECO:0000256" key="2">
    <source>
        <dbReference type="ARBA" id="ARBA00022448"/>
    </source>
</evidence>
<evidence type="ECO:0000256" key="11">
    <source>
        <dbReference type="ARBA" id="ARBA00023303"/>
    </source>
</evidence>
<evidence type="ECO:0000259" key="14">
    <source>
        <dbReference type="Pfam" id="PF00520"/>
    </source>
</evidence>
<name>A0A9X2FLP1_9LACO</name>
<dbReference type="AlphaFoldDB" id="A0A9X2FLP1"/>
<proteinExistence type="predicted"/>
<evidence type="ECO:0000256" key="4">
    <source>
        <dbReference type="ARBA" id="ARBA00022692"/>
    </source>
</evidence>
<keyword evidence="16" id="KW-1185">Reference proteome</keyword>
<feature type="transmembrane region" description="Helical" evidence="13">
    <location>
        <begin position="37"/>
        <end position="56"/>
    </location>
</feature>
<gene>
    <name evidence="15" type="ORF">LB941_09905</name>
</gene>
<dbReference type="SUPFAM" id="SSF81324">
    <property type="entry name" value="Voltage-gated potassium channels"/>
    <property type="match status" value="1"/>
</dbReference>
<evidence type="ECO:0000256" key="3">
    <source>
        <dbReference type="ARBA" id="ARBA00022538"/>
    </source>
</evidence>
<sequence>MKKLYDIFIVILAVISIAMVILDYCGQLNIGAFPYNIVDNGILIIFAIDYFTRLALSKNKKYFFTHNIFDLLAIIPASSFSLFRVARIARLSRIFRLFRLVGLSGKLQRNAKKFLKTNGLIYLIITCTAILLISAVLYSLSENVSFSESLWWAIATATTVGYGDISPHTAIGKLAAVLLMFVGIGFIGMLTSSITAYFTNEKEDTNAEEKLDFLIKKVDSLENEISSLKEELKNKE</sequence>
<evidence type="ECO:0000313" key="16">
    <source>
        <dbReference type="Proteomes" id="UP001139006"/>
    </source>
</evidence>
<feature type="transmembrane region" description="Helical" evidence="13">
    <location>
        <begin position="68"/>
        <end position="86"/>
    </location>
</feature>
<keyword evidence="3" id="KW-0633">Potassium transport</keyword>
<keyword evidence="10 13" id="KW-0472">Membrane</keyword>
<dbReference type="Gene3D" id="1.10.287.70">
    <property type="match status" value="1"/>
</dbReference>
<organism evidence="15 16">
    <name type="scientific">Ligilactobacillus ubinensis</name>
    <dbReference type="NCBI Taxonomy" id="2876789"/>
    <lineage>
        <taxon>Bacteria</taxon>
        <taxon>Bacillati</taxon>
        <taxon>Bacillota</taxon>
        <taxon>Bacilli</taxon>
        <taxon>Lactobacillales</taxon>
        <taxon>Lactobacillaceae</taxon>
        <taxon>Ligilactobacillus</taxon>
    </lineage>
</organism>
<reference evidence="15 16" key="1">
    <citation type="journal article" date="2023" name="Int. J. Syst. Evol. Microbiol.">
        <title>Ligilactobacillus ubinensis sp. nov., a novel species isolated from the wild ferment of a durian fruit (Durio zibethinus).</title>
        <authorList>
            <person name="Heng Y.C."/>
            <person name="Menon N."/>
            <person name="Chen B."/>
            <person name="Loo B.Z.L."/>
            <person name="Wong G.W.J."/>
            <person name="Lim A.C.H."/>
            <person name="Silvaraju S."/>
            <person name="Kittelmann S."/>
        </authorList>
    </citation>
    <scope>NUCLEOTIDE SEQUENCE [LARGE SCALE GENOMIC DNA]</scope>
    <source>
        <strain evidence="15 16">WILCCON 0076</strain>
    </source>
</reference>
<keyword evidence="12" id="KW-0175">Coiled coil</keyword>
<evidence type="ECO:0000256" key="13">
    <source>
        <dbReference type="SAM" id="Phobius"/>
    </source>
</evidence>
<dbReference type="InterPro" id="IPR005821">
    <property type="entry name" value="Ion_trans_dom"/>
</dbReference>
<evidence type="ECO:0000256" key="8">
    <source>
        <dbReference type="ARBA" id="ARBA00022989"/>
    </source>
</evidence>
<keyword evidence="5" id="KW-0631">Potassium channel</keyword>
<dbReference type="Gene3D" id="1.20.120.350">
    <property type="entry name" value="Voltage-gated potassium channels. Chain C"/>
    <property type="match status" value="1"/>
</dbReference>
<accession>A0A9X2FLP1</accession>
<dbReference type="RefSeq" id="WP_253361718.1">
    <property type="nucleotide sequence ID" value="NZ_JAIULA010000022.1"/>
</dbReference>
<dbReference type="Proteomes" id="UP001139006">
    <property type="component" value="Unassembled WGS sequence"/>
</dbReference>
<dbReference type="GO" id="GO:0005249">
    <property type="term" value="F:voltage-gated potassium channel activity"/>
    <property type="evidence" value="ECO:0007669"/>
    <property type="project" value="InterPro"/>
</dbReference>
<dbReference type="PANTHER" id="PTHR11537:SF254">
    <property type="entry name" value="POTASSIUM VOLTAGE-GATED CHANNEL PROTEIN SHAB"/>
    <property type="match status" value="1"/>
</dbReference>
<keyword evidence="6" id="KW-0851">Voltage-gated channel</keyword>
<dbReference type="InterPro" id="IPR027359">
    <property type="entry name" value="Volt_channel_dom_sf"/>
</dbReference>
<dbReference type="GO" id="GO:0001508">
    <property type="term" value="P:action potential"/>
    <property type="evidence" value="ECO:0007669"/>
    <property type="project" value="TreeGrafter"/>
</dbReference>
<dbReference type="InterPro" id="IPR028325">
    <property type="entry name" value="VG_K_chnl"/>
</dbReference>
<feature type="coiled-coil region" evidence="12">
    <location>
        <begin position="204"/>
        <end position="231"/>
    </location>
</feature>
<comment type="subcellular location">
    <subcellularLocation>
        <location evidence="1">Membrane</location>
        <topology evidence="1">Multi-pass membrane protein</topology>
    </subcellularLocation>
</comment>
<evidence type="ECO:0000256" key="1">
    <source>
        <dbReference type="ARBA" id="ARBA00004141"/>
    </source>
</evidence>
<evidence type="ECO:0000256" key="7">
    <source>
        <dbReference type="ARBA" id="ARBA00022958"/>
    </source>
</evidence>
<dbReference type="Pfam" id="PF00520">
    <property type="entry name" value="Ion_trans"/>
    <property type="match status" value="1"/>
</dbReference>
<dbReference type="PANTHER" id="PTHR11537">
    <property type="entry name" value="VOLTAGE-GATED POTASSIUM CHANNEL"/>
    <property type="match status" value="1"/>
</dbReference>
<feature type="transmembrane region" description="Helical" evidence="13">
    <location>
        <begin position="6"/>
        <end position="25"/>
    </location>
</feature>
<keyword evidence="2" id="KW-0813">Transport</keyword>
<keyword evidence="7" id="KW-0630">Potassium</keyword>
<keyword evidence="9" id="KW-0406">Ion transport</keyword>
<evidence type="ECO:0000256" key="5">
    <source>
        <dbReference type="ARBA" id="ARBA00022826"/>
    </source>
</evidence>
<evidence type="ECO:0000256" key="9">
    <source>
        <dbReference type="ARBA" id="ARBA00023065"/>
    </source>
</evidence>
<feature type="domain" description="Ion transport" evidence="14">
    <location>
        <begin position="3"/>
        <end position="205"/>
    </location>
</feature>
<evidence type="ECO:0000256" key="6">
    <source>
        <dbReference type="ARBA" id="ARBA00022882"/>
    </source>
</evidence>
<comment type="caution">
    <text evidence="15">The sequence shown here is derived from an EMBL/GenBank/DDBJ whole genome shotgun (WGS) entry which is preliminary data.</text>
</comment>
<dbReference type="EMBL" id="JAIULA010000022">
    <property type="protein sequence ID" value="MCP0887645.1"/>
    <property type="molecule type" value="Genomic_DNA"/>
</dbReference>
<dbReference type="GO" id="GO:0008076">
    <property type="term" value="C:voltage-gated potassium channel complex"/>
    <property type="evidence" value="ECO:0007669"/>
    <property type="project" value="InterPro"/>
</dbReference>
<evidence type="ECO:0000313" key="15">
    <source>
        <dbReference type="EMBL" id="MCP0887645.1"/>
    </source>
</evidence>
<keyword evidence="11 15" id="KW-0407">Ion channel</keyword>